<evidence type="ECO:0000256" key="5">
    <source>
        <dbReference type="ARBA" id="ARBA00023306"/>
    </source>
</evidence>
<feature type="region of interest" description="Disordered" evidence="7">
    <location>
        <begin position="37"/>
        <end position="58"/>
    </location>
</feature>
<keyword evidence="4" id="KW-0498">Mitosis</keyword>
<dbReference type="InterPro" id="IPR015943">
    <property type="entry name" value="WD40/YVTN_repeat-like_dom_sf"/>
</dbReference>
<organism evidence="8 9">
    <name type="scientific">Coprinellus micaceus</name>
    <name type="common">Glistening ink-cap mushroom</name>
    <name type="synonym">Coprinus micaceus</name>
    <dbReference type="NCBI Taxonomy" id="71717"/>
    <lineage>
        <taxon>Eukaryota</taxon>
        <taxon>Fungi</taxon>
        <taxon>Dikarya</taxon>
        <taxon>Basidiomycota</taxon>
        <taxon>Agaricomycotina</taxon>
        <taxon>Agaricomycetes</taxon>
        <taxon>Agaricomycetidae</taxon>
        <taxon>Agaricales</taxon>
        <taxon>Agaricineae</taxon>
        <taxon>Psathyrellaceae</taxon>
        <taxon>Coprinellus</taxon>
    </lineage>
</organism>
<keyword evidence="1 6" id="KW-0853">WD repeat</keyword>
<evidence type="ECO:0000256" key="1">
    <source>
        <dbReference type="ARBA" id="ARBA00022574"/>
    </source>
</evidence>
<evidence type="ECO:0000256" key="7">
    <source>
        <dbReference type="SAM" id="MobiDB-lite"/>
    </source>
</evidence>
<dbReference type="GO" id="GO:0051301">
    <property type="term" value="P:cell division"/>
    <property type="evidence" value="ECO:0007669"/>
    <property type="project" value="UniProtKB-KW"/>
</dbReference>
<evidence type="ECO:0000256" key="3">
    <source>
        <dbReference type="ARBA" id="ARBA00022737"/>
    </source>
</evidence>
<gene>
    <name evidence="8" type="ORF">FA13DRAFT_1626611</name>
</gene>
<accession>A0A4Y7TJR2</accession>
<feature type="repeat" description="WD" evidence="6">
    <location>
        <begin position="293"/>
        <end position="325"/>
    </location>
</feature>
<evidence type="ECO:0000256" key="4">
    <source>
        <dbReference type="ARBA" id="ARBA00022776"/>
    </source>
</evidence>
<feature type="region of interest" description="Disordered" evidence="7">
    <location>
        <begin position="419"/>
        <end position="438"/>
    </location>
</feature>
<dbReference type="GO" id="GO:0005680">
    <property type="term" value="C:anaphase-promoting complex"/>
    <property type="evidence" value="ECO:0007669"/>
    <property type="project" value="TreeGrafter"/>
</dbReference>
<evidence type="ECO:0000313" key="9">
    <source>
        <dbReference type="Proteomes" id="UP000298030"/>
    </source>
</evidence>
<dbReference type="PANTHER" id="PTHR19918">
    <property type="entry name" value="CELL DIVISION CYCLE 20 CDC20 FIZZY -RELATED"/>
    <property type="match status" value="1"/>
</dbReference>
<dbReference type="GO" id="GO:1990757">
    <property type="term" value="F:ubiquitin ligase activator activity"/>
    <property type="evidence" value="ECO:0007669"/>
    <property type="project" value="TreeGrafter"/>
</dbReference>
<sequence length="526" mass="57586">MVPADHFQSFTHISSPLRIDLDKLPSRFPGSLSACLSRRPSMSSIPRPQSPLIRATPSSSAFSSLEEDIIAPRADLRTRLVRSASSASLRDMSPASSIISERVEPVYAPESARKHMRNPKFVVDYSHPTPTRPPPPEPQVPANLAGILPPPGFVPPPPPEVHPRDLPPSVRPQILACSATGILFFTRANRLHFKNLAANEEVGQVCKLQENYGSFTAVATSADILAVGTSKGFIAIYDVQTKKRLMSWTTKPVSALTFGNNGVLTVGYVSGMIIHFDTKITPVDKMKEQVLAVTRHQSPITRMEWNAMGEMLATGDRKGNVYCWKAGEKVPLDIGEFVMRRKKVKHSGAISAVSWCPWQPKNLITADIKGVVHFWSVDPKNKDSNAMTPSRFDTGTSITGLHWSSQCKEILTTHGYKLPESLTPPPPPPPSASAGPLAAPCPTPPVPNVENTLAVWQFPSLRSVTKMKMNTTDVPIGNSVVYSKGQKLVFGVPEQGKIHACEVWGKKKPEVKLRRHSSLDYVGCIR</sequence>
<evidence type="ECO:0000256" key="6">
    <source>
        <dbReference type="PROSITE-ProRule" id="PRU00221"/>
    </source>
</evidence>
<dbReference type="InterPro" id="IPR001680">
    <property type="entry name" value="WD40_rpt"/>
</dbReference>
<dbReference type="SUPFAM" id="SSF50978">
    <property type="entry name" value="WD40 repeat-like"/>
    <property type="match status" value="1"/>
</dbReference>
<evidence type="ECO:0000313" key="8">
    <source>
        <dbReference type="EMBL" id="TEB33782.1"/>
    </source>
</evidence>
<dbReference type="InterPro" id="IPR036322">
    <property type="entry name" value="WD40_repeat_dom_sf"/>
</dbReference>
<dbReference type="Proteomes" id="UP000298030">
    <property type="component" value="Unassembled WGS sequence"/>
</dbReference>
<dbReference type="GO" id="GO:1905786">
    <property type="term" value="P:positive regulation of anaphase-promoting complex-dependent catabolic process"/>
    <property type="evidence" value="ECO:0007669"/>
    <property type="project" value="TreeGrafter"/>
</dbReference>
<dbReference type="Gene3D" id="2.130.10.10">
    <property type="entry name" value="YVTN repeat-like/Quinoprotein amine dehydrogenase"/>
    <property type="match status" value="1"/>
</dbReference>
<evidence type="ECO:0000256" key="2">
    <source>
        <dbReference type="ARBA" id="ARBA00022618"/>
    </source>
</evidence>
<dbReference type="OrthoDB" id="10263272at2759"/>
<keyword evidence="9" id="KW-1185">Reference proteome</keyword>
<dbReference type="STRING" id="71717.A0A4Y7TJR2"/>
<feature type="compositionally biased region" description="Pro residues" evidence="7">
    <location>
        <begin position="422"/>
        <end position="431"/>
    </location>
</feature>
<protein>
    <submittedName>
        <fullName evidence="8">WD40 repeat-like protein</fullName>
    </submittedName>
</protein>
<dbReference type="EMBL" id="QPFP01000011">
    <property type="protein sequence ID" value="TEB33782.1"/>
    <property type="molecule type" value="Genomic_DNA"/>
</dbReference>
<dbReference type="AlphaFoldDB" id="A0A4Y7TJR2"/>
<keyword evidence="5" id="KW-0131">Cell cycle</keyword>
<dbReference type="SMART" id="SM00320">
    <property type="entry name" value="WD40"/>
    <property type="match status" value="4"/>
</dbReference>
<dbReference type="GO" id="GO:0010997">
    <property type="term" value="F:anaphase-promoting complex binding"/>
    <property type="evidence" value="ECO:0007669"/>
    <property type="project" value="InterPro"/>
</dbReference>
<name>A0A4Y7TJR2_COPMI</name>
<proteinExistence type="predicted"/>
<dbReference type="Pfam" id="PF23410">
    <property type="entry name" value="Beta-prop_VPS8"/>
    <property type="match status" value="1"/>
</dbReference>
<dbReference type="GO" id="GO:0031145">
    <property type="term" value="P:anaphase-promoting complex-dependent catabolic process"/>
    <property type="evidence" value="ECO:0007669"/>
    <property type="project" value="TreeGrafter"/>
</dbReference>
<feature type="compositionally biased region" description="Low complexity" evidence="7">
    <location>
        <begin position="37"/>
        <end position="51"/>
    </location>
</feature>
<keyword evidence="2" id="KW-0132">Cell division</keyword>
<dbReference type="PANTHER" id="PTHR19918:SF8">
    <property type="entry name" value="FI02843P"/>
    <property type="match status" value="1"/>
</dbReference>
<dbReference type="PROSITE" id="PS50082">
    <property type="entry name" value="WD_REPEATS_2"/>
    <property type="match status" value="1"/>
</dbReference>
<comment type="caution">
    <text evidence="8">The sequence shown here is derived from an EMBL/GenBank/DDBJ whole genome shotgun (WGS) entry which is preliminary data.</text>
</comment>
<reference evidence="8 9" key="1">
    <citation type="journal article" date="2019" name="Nat. Ecol. Evol.">
        <title>Megaphylogeny resolves global patterns of mushroom evolution.</title>
        <authorList>
            <person name="Varga T."/>
            <person name="Krizsan K."/>
            <person name="Foldi C."/>
            <person name="Dima B."/>
            <person name="Sanchez-Garcia M."/>
            <person name="Sanchez-Ramirez S."/>
            <person name="Szollosi G.J."/>
            <person name="Szarkandi J.G."/>
            <person name="Papp V."/>
            <person name="Albert L."/>
            <person name="Andreopoulos W."/>
            <person name="Angelini C."/>
            <person name="Antonin V."/>
            <person name="Barry K.W."/>
            <person name="Bougher N.L."/>
            <person name="Buchanan P."/>
            <person name="Buyck B."/>
            <person name="Bense V."/>
            <person name="Catcheside P."/>
            <person name="Chovatia M."/>
            <person name="Cooper J."/>
            <person name="Damon W."/>
            <person name="Desjardin D."/>
            <person name="Finy P."/>
            <person name="Geml J."/>
            <person name="Haridas S."/>
            <person name="Hughes K."/>
            <person name="Justo A."/>
            <person name="Karasinski D."/>
            <person name="Kautmanova I."/>
            <person name="Kiss B."/>
            <person name="Kocsube S."/>
            <person name="Kotiranta H."/>
            <person name="LaButti K.M."/>
            <person name="Lechner B.E."/>
            <person name="Liimatainen K."/>
            <person name="Lipzen A."/>
            <person name="Lukacs Z."/>
            <person name="Mihaltcheva S."/>
            <person name="Morgado L.N."/>
            <person name="Niskanen T."/>
            <person name="Noordeloos M.E."/>
            <person name="Ohm R.A."/>
            <person name="Ortiz-Santana B."/>
            <person name="Ovrebo C."/>
            <person name="Racz N."/>
            <person name="Riley R."/>
            <person name="Savchenko A."/>
            <person name="Shiryaev A."/>
            <person name="Soop K."/>
            <person name="Spirin V."/>
            <person name="Szebenyi C."/>
            <person name="Tomsovsky M."/>
            <person name="Tulloss R.E."/>
            <person name="Uehling J."/>
            <person name="Grigoriev I.V."/>
            <person name="Vagvolgyi C."/>
            <person name="Papp T."/>
            <person name="Martin F.M."/>
            <person name="Miettinen O."/>
            <person name="Hibbett D.S."/>
            <person name="Nagy L.G."/>
        </authorList>
    </citation>
    <scope>NUCLEOTIDE SEQUENCE [LARGE SCALE GENOMIC DNA]</scope>
    <source>
        <strain evidence="8 9">FP101781</strain>
    </source>
</reference>
<keyword evidence="3" id="KW-0677">Repeat</keyword>
<dbReference type="InterPro" id="IPR033010">
    <property type="entry name" value="Cdc20/Fizzy"/>
</dbReference>